<reference evidence="1" key="2">
    <citation type="submission" date="2020-11" db="EMBL/GenBank/DDBJ databases">
        <authorList>
            <person name="McCartney M.A."/>
            <person name="Auch B."/>
            <person name="Kono T."/>
            <person name="Mallez S."/>
            <person name="Becker A."/>
            <person name="Gohl D.M."/>
            <person name="Silverstein K.A.T."/>
            <person name="Koren S."/>
            <person name="Bechman K.B."/>
            <person name="Herman A."/>
            <person name="Abrahante J.E."/>
            <person name="Garbe J."/>
        </authorList>
    </citation>
    <scope>NUCLEOTIDE SEQUENCE</scope>
    <source>
        <strain evidence="1">Duluth1</strain>
        <tissue evidence="1">Whole animal</tissue>
    </source>
</reference>
<gene>
    <name evidence="1" type="ORF">DPMN_115618</name>
</gene>
<dbReference type="Proteomes" id="UP000828390">
    <property type="component" value="Unassembled WGS sequence"/>
</dbReference>
<evidence type="ECO:0000313" key="2">
    <source>
        <dbReference type="Proteomes" id="UP000828390"/>
    </source>
</evidence>
<name>A0A9D4QTX8_DREPO</name>
<proteinExistence type="predicted"/>
<keyword evidence="2" id="KW-1185">Reference proteome</keyword>
<sequence>MREYSRESQRFVIRPYTATTTTEKTSVANTEQATISAIGGVFSNGLSSAGGSCLLPEAITSNSAIVPCRVVTTLLTRFSEGKNWLLDWRMRAGWLAGGLAGWRAGWLAGGLAE</sequence>
<organism evidence="1 2">
    <name type="scientific">Dreissena polymorpha</name>
    <name type="common">Zebra mussel</name>
    <name type="synonym">Mytilus polymorpha</name>
    <dbReference type="NCBI Taxonomy" id="45954"/>
    <lineage>
        <taxon>Eukaryota</taxon>
        <taxon>Metazoa</taxon>
        <taxon>Spiralia</taxon>
        <taxon>Lophotrochozoa</taxon>
        <taxon>Mollusca</taxon>
        <taxon>Bivalvia</taxon>
        <taxon>Autobranchia</taxon>
        <taxon>Heteroconchia</taxon>
        <taxon>Euheterodonta</taxon>
        <taxon>Imparidentia</taxon>
        <taxon>Neoheterodontei</taxon>
        <taxon>Myida</taxon>
        <taxon>Dreissenoidea</taxon>
        <taxon>Dreissenidae</taxon>
        <taxon>Dreissena</taxon>
    </lineage>
</organism>
<evidence type="ECO:0000313" key="1">
    <source>
        <dbReference type="EMBL" id="KAH3842130.1"/>
    </source>
</evidence>
<dbReference type="EMBL" id="JAIWYP010000004">
    <property type="protein sequence ID" value="KAH3842130.1"/>
    <property type="molecule type" value="Genomic_DNA"/>
</dbReference>
<protein>
    <submittedName>
        <fullName evidence="1">Uncharacterized protein</fullName>
    </submittedName>
</protein>
<comment type="caution">
    <text evidence="1">The sequence shown here is derived from an EMBL/GenBank/DDBJ whole genome shotgun (WGS) entry which is preliminary data.</text>
</comment>
<dbReference type="AlphaFoldDB" id="A0A9D4QTX8"/>
<accession>A0A9D4QTX8</accession>
<reference evidence="1" key="1">
    <citation type="journal article" date="2019" name="bioRxiv">
        <title>The Genome of the Zebra Mussel, Dreissena polymorpha: A Resource for Invasive Species Research.</title>
        <authorList>
            <person name="McCartney M.A."/>
            <person name="Auch B."/>
            <person name="Kono T."/>
            <person name="Mallez S."/>
            <person name="Zhang Y."/>
            <person name="Obille A."/>
            <person name="Becker A."/>
            <person name="Abrahante J.E."/>
            <person name="Garbe J."/>
            <person name="Badalamenti J.P."/>
            <person name="Herman A."/>
            <person name="Mangelson H."/>
            <person name="Liachko I."/>
            <person name="Sullivan S."/>
            <person name="Sone E.D."/>
            <person name="Koren S."/>
            <person name="Silverstein K.A.T."/>
            <person name="Beckman K.B."/>
            <person name="Gohl D.M."/>
        </authorList>
    </citation>
    <scope>NUCLEOTIDE SEQUENCE</scope>
    <source>
        <strain evidence="1">Duluth1</strain>
        <tissue evidence="1">Whole animal</tissue>
    </source>
</reference>